<protein>
    <submittedName>
        <fullName evidence="6">Uncharacterized protein</fullName>
    </submittedName>
</protein>
<dbReference type="Gene3D" id="1.20.58.390">
    <property type="entry name" value="Neurotransmitter-gated ion-channel transmembrane domain"/>
    <property type="match status" value="1"/>
</dbReference>
<dbReference type="EMBL" id="JAWQEG010006211">
    <property type="protein sequence ID" value="KAK3855457.1"/>
    <property type="molecule type" value="Genomic_DNA"/>
</dbReference>
<comment type="caution">
    <text evidence="6">The sequence shown here is derived from an EMBL/GenBank/DDBJ whole genome shotgun (WGS) entry which is preliminary data.</text>
</comment>
<feature type="compositionally biased region" description="Acidic residues" evidence="4">
    <location>
        <begin position="121"/>
        <end position="131"/>
    </location>
</feature>
<evidence type="ECO:0000256" key="2">
    <source>
        <dbReference type="ARBA" id="ARBA00023157"/>
    </source>
</evidence>
<dbReference type="InterPro" id="IPR002172">
    <property type="entry name" value="LDrepeatLR_classA_rpt"/>
</dbReference>
<dbReference type="InterPro" id="IPR038050">
    <property type="entry name" value="Neuro_actylchol_rec"/>
</dbReference>
<feature type="transmembrane region" description="Helical" evidence="5">
    <location>
        <begin position="858"/>
        <end position="876"/>
    </location>
</feature>
<dbReference type="PROSITE" id="PS50068">
    <property type="entry name" value="LDLRA_2"/>
    <property type="match status" value="1"/>
</dbReference>
<feature type="transmembrane region" description="Helical" evidence="5">
    <location>
        <begin position="828"/>
        <end position="846"/>
    </location>
</feature>
<dbReference type="AlphaFoldDB" id="A0AAE1BR58"/>
<dbReference type="InterPro" id="IPR036055">
    <property type="entry name" value="LDL_receptor-like_sf"/>
</dbReference>
<keyword evidence="7" id="KW-1185">Reference proteome</keyword>
<dbReference type="CDD" id="cd00112">
    <property type="entry name" value="LDLa"/>
    <property type="match status" value="1"/>
</dbReference>
<dbReference type="Gene3D" id="2.60.120.200">
    <property type="match status" value="1"/>
</dbReference>
<feature type="region of interest" description="Disordered" evidence="4">
    <location>
        <begin position="40"/>
        <end position="91"/>
    </location>
</feature>
<name>A0AAE1BR58_PETCI</name>
<dbReference type="SUPFAM" id="SSF49899">
    <property type="entry name" value="Concanavalin A-like lectins/glucanases"/>
    <property type="match status" value="1"/>
</dbReference>
<dbReference type="GO" id="GO:0005230">
    <property type="term" value="F:extracellular ligand-gated monoatomic ion channel activity"/>
    <property type="evidence" value="ECO:0007669"/>
    <property type="project" value="InterPro"/>
</dbReference>
<feature type="region of interest" description="Disordered" evidence="4">
    <location>
        <begin position="888"/>
        <end position="918"/>
    </location>
</feature>
<dbReference type="Gene3D" id="2.70.170.10">
    <property type="entry name" value="Neurotransmitter-gated ion-channel ligand-binding domain"/>
    <property type="match status" value="1"/>
</dbReference>
<evidence type="ECO:0000256" key="4">
    <source>
        <dbReference type="SAM" id="MobiDB-lite"/>
    </source>
</evidence>
<sequence length="1081" mass="123483">MQQQQQQQPPCWLRQTLVMGVVVWISLSVLLLSRPHYAKGEPDLSAEGRGGLQEENKNDTSTEYNSDDEGGGSEGMIRFNPSESELEGDESSEFVLAMNEERAGKTAESKGWVNYQPENVSCDDEEPEGAEEGGGGGDTRRVDGVAFNVDGWAPEVVVSGHFQPTEELQINLSASTLCFWLHPTRWYNFNFLIGDGAFQLYLDKGNLSSAKYNVFYLLFEAVVELRSWFHVCYVLHSRGFDMYIEAQLSPVTMTYDASQDITSYVYNGQKEVMLSSPSKMYYYCGYMADIRFFPWWLSQEEVDKVRNGDITGSLATKGSVLIITNITTVNPNITVLRKFSYKELLKPKENHRGVHLIYEASYLETIQLCQSYGGEMFDIEDKDRLHDQCTLKTDYDIADVWVRDPKVNVSKTTNESMCAIVTKKGHVYATMKWPCRWKAFVVCCKVPKNIMIRLKGDLDLKDNRLIPVHDYKNPDELTLEGVGRLRVSWNKSEAVIQTNGYSSLFRSASHDKRLIGRGTWIDANDREVTLTLSHCQTGEFTCNSGQCVNLTKRCNGVPFECDDYSDDDDSCWMFKGPPTYYFKQQPPHNPRVNLSIHLARYRDVMHDKNLLQIVLVIKRSWRDERLTFHNLLPPTSQAVNQLHESVLNNLWHPSLYFPKALFEDNLSINAGNATQKRVLLIAEKPGTPSQHESYEALEYRGQDVILEVQEAMLLTNDCQFDPLAFPFDVQLCVVPVEVVGNSPQVAKQFLRAYSQTMVLPVYRCRPIRCTYNKSQEKVTQVEVAVLLERRNEAYLLSALGPCLVLGLLGHLSFVAFSINEFNERASTALSLLIVVAALFSQSVSTLPSSASPKAIDVWFFYFILRFFLFFVFHCLVEFQRRRYRRSPGKMAQGNNTITPQQQQQQQQQQHDDYDTENHVDKFPAKTSLVGVTRDDDTVNDDKFPAKIFLARATLMEKEASDAASHWHLSSSQVSEDDEDFTNTDHSSPCKIHHYISTPHHHNHHHHHHQQRRRQEPPSFSSSASSVRLLDRVTPWKVNVASLVVGVLMDVFFVLAFYCYLQVIRNDVLNRFYDFDDCSVLS</sequence>
<comment type="caution">
    <text evidence="3">Lacks conserved residue(s) required for the propagation of feature annotation.</text>
</comment>
<dbReference type="SUPFAM" id="SSF90112">
    <property type="entry name" value="Neurotransmitter-gated ion-channel transmembrane pore"/>
    <property type="match status" value="1"/>
</dbReference>
<organism evidence="6 7">
    <name type="scientific">Petrolisthes cinctipes</name>
    <name type="common">Flat porcelain crab</name>
    <dbReference type="NCBI Taxonomy" id="88211"/>
    <lineage>
        <taxon>Eukaryota</taxon>
        <taxon>Metazoa</taxon>
        <taxon>Ecdysozoa</taxon>
        <taxon>Arthropoda</taxon>
        <taxon>Crustacea</taxon>
        <taxon>Multicrustacea</taxon>
        <taxon>Malacostraca</taxon>
        <taxon>Eumalacostraca</taxon>
        <taxon>Eucarida</taxon>
        <taxon>Decapoda</taxon>
        <taxon>Pleocyemata</taxon>
        <taxon>Anomura</taxon>
        <taxon>Galatheoidea</taxon>
        <taxon>Porcellanidae</taxon>
        <taxon>Petrolisthes</taxon>
    </lineage>
</organism>
<reference evidence="6" key="1">
    <citation type="submission" date="2023-10" db="EMBL/GenBank/DDBJ databases">
        <title>Genome assemblies of two species of porcelain crab, Petrolisthes cinctipes and Petrolisthes manimaculis (Anomura: Porcellanidae).</title>
        <authorList>
            <person name="Angst P."/>
        </authorList>
    </citation>
    <scope>NUCLEOTIDE SEQUENCE</scope>
    <source>
        <strain evidence="6">PB745_01</strain>
        <tissue evidence="6">Gill</tissue>
    </source>
</reference>
<feature type="transmembrane region" description="Helical" evidence="5">
    <location>
        <begin position="1037"/>
        <end position="1062"/>
    </location>
</feature>
<feature type="disulfide bond" evidence="3">
    <location>
        <begin position="535"/>
        <end position="547"/>
    </location>
</feature>
<dbReference type="InterPro" id="IPR006201">
    <property type="entry name" value="Neur_channel"/>
</dbReference>
<dbReference type="GO" id="GO:0016020">
    <property type="term" value="C:membrane"/>
    <property type="evidence" value="ECO:0007669"/>
    <property type="project" value="UniProtKB-SubCell"/>
</dbReference>
<evidence type="ECO:0000256" key="5">
    <source>
        <dbReference type="SAM" id="Phobius"/>
    </source>
</evidence>
<keyword evidence="5" id="KW-1133">Transmembrane helix</keyword>
<evidence type="ECO:0000313" key="7">
    <source>
        <dbReference type="Proteomes" id="UP001286313"/>
    </source>
</evidence>
<evidence type="ECO:0000256" key="1">
    <source>
        <dbReference type="ARBA" id="ARBA00004141"/>
    </source>
</evidence>
<dbReference type="InterPro" id="IPR013320">
    <property type="entry name" value="ConA-like_dom_sf"/>
</dbReference>
<dbReference type="InterPro" id="IPR036734">
    <property type="entry name" value="Neur_chan_lig-bd_sf"/>
</dbReference>
<keyword evidence="5" id="KW-0812">Transmembrane</keyword>
<feature type="compositionally biased region" description="Basic residues" evidence="4">
    <location>
        <begin position="996"/>
        <end position="1011"/>
    </location>
</feature>
<dbReference type="PANTHER" id="PTHR18945">
    <property type="entry name" value="NEUROTRANSMITTER GATED ION CHANNEL"/>
    <property type="match status" value="1"/>
</dbReference>
<evidence type="ECO:0000313" key="6">
    <source>
        <dbReference type="EMBL" id="KAK3855457.1"/>
    </source>
</evidence>
<dbReference type="SUPFAM" id="SSF57424">
    <property type="entry name" value="LDL receptor-like module"/>
    <property type="match status" value="1"/>
</dbReference>
<comment type="subcellular location">
    <subcellularLocation>
        <location evidence="1">Membrane</location>
        <topology evidence="1">Multi-pass membrane protein</topology>
    </subcellularLocation>
</comment>
<feature type="region of interest" description="Disordered" evidence="4">
    <location>
        <begin position="106"/>
        <end position="140"/>
    </location>
</feature>
<gene>
    <name evidence="6" type="ORF">Pcinc_038149</name>
</gene>
<proteinExistence type="predicted"/>
<accession>A0AAE1BR58</accession>
<dbReference type="GO" id="GO:0004888">
    <property type="term" value="F:transmembrane signaling receptor activity"/>
    <property type="evidence" value="ECO:0007669"/>
    <property type="project" value="InterPro"/>
</dbReference>
<keyword evidence="5" id="KW-0472">Membrane</keyword>
<feature type="compositionally biased region" description="Basic and acidic residues" evidence="4">
    <location>
        <begin position="909"/>
        <end position="918"/>
    </location>
</feature>
<feature type="transmembrane region" description="Helical" evidence="5">
    <location>
        <begin position="12"/>
        <end position="32"/>
    </location>
</feature>
<feature type="region of interest" description="Disordered" evidence="4">
    <location>
        <begin position="996"/>
        <end position="1021"/>
    </location>
</feature>
<keyword evidence="2 3" id="KW-1015">Disulfide bond</keyword>
<evidence type="ECO:0000256" key="3">
    <source>
        <dbReference type="PROSITE-ProRule" id="PRU00124"/>
    </source>
</evidence>
<dbReference type="Proteomes" id="UP001286313">
    <property type="component" value="Unassembled WGS sequence"/>
</dbReference>
<dbReference type="InterPro" id="IPR036719">
    <property type="entry name" value="Neuro-gated_channel_TM_sf"/>
</dbReference>
<dbReference type="SUPFAM" id="SSF63712">
    <property type="entry name" value="Nicotinic receptor ligand binding domain-like"/>
    <property type="match status" value="1"/>
</dbReference>
<dbReference type="Gene3D" id="4.10.400.10">
    <property type="entry name" value="Low-density Lipoprotein Receptor"/>
    <property type="match status" value="1"/>
</dbReference>
<feature type="transmembrane region" description="Helical" evidence="5">
    <location>
        <begin position="793"/>
        <end position="816"/>
    </location>
</feature>